<dbReference type="InterPro" id="IPR038408">
    <property type="entry name" value="GNK2_sf"/>
</dbReference>
<feature type="domain" description="Gnk2-homologous" evidence="20">
    <location>
        <begin position="131"/>
        <end position="238"/>
    </location>
</feature>
<keyword evidence="12 17" id="KW-0472">Membrane</keyword>
<keyword evidence="9" id="KW-0418">Kinase</keyword>
<dbReference type="SUPFAM" id="SSF56112">
    <property type="entry name" value="Protein kinase-like (PK-like)"/>
    <property type="match status" value="1"/>
</dbReference>
<dbReference type="GO" id="GO:0006950">
    <property type="term" value="P:response to stress"/>
    <property type="evidence" value="ECO:0007669"/>
    <property type="project" value="UniProtKB-ARBA"/>
</dbReference>
<dbReference type="AlphaFoldDB" id="A0AB40CKN0"/>
<evidence type="ECO:0000256" key="14">
    <source>
        <dbReference type="ARBA" id="ARBA00023180"/>
    </source>
</evidence>
<evidence type="ECO:0000256" key="12">
    <source>
        <dbReference type="ARBA" id="ARBA00023136"/>
    </source>
</evidence>
<organism evidence="21 22">
    <name type="scientific">Dioscorea cayennensis subsp. rotundata</name>
    <name type="common">White Guinea yam</name>
    <name type="synonym">Dioscorea rotundata</name>
    <dbReference type="NCBI Taxonomy" id="55577"/>
    <lineage>
        <taxon>Eukaryota</taxon>
        <taxon>Viridiplantae</taxon>
        <taxon>Streptophyta</taxon>
        <taxon>Embryophyta</taxon>
        <taxon>Tracheophyta</taxon>
        <taxon>Spermatophyta</taxon>
        <taxon>Magnoliopsida</taxon>
        <taxon>Liliopsida</taxon>
        <taxon>Dioscoreales</taxon>
        <taxon>Dioscoreaceae</taxon>
        <taxon>Dioscorea</taxon>
    </lineage>
</organism>
<comment type="catalytic activity">
    <reaction evidence="16">
        <text>L-seryl-[protein] + ATP = O-phospho-L-seryl-[protein] + ADP + H(+)</text>
        <dbReference type="Rhea" id="RHEA:17989"/>
        <dbReference type="Rhea" id="RHEA-COMP:9863"/>
        <dbReference type="Rhea" id="RHEA-COMP:11604"/>
        <dbReference type="ChEBI" id="CHEBI:15378"/>
        <dbReference type="ChEBI" id="CHEBI:29999"/>
        <dbReference type="ChEBI" id="CHEBI:30616"/>
        <dbReference type="ChEBI" id="CHEBI:83421"/>
        <dbReference type="ChEBI" id="CHEBI:456216"/>
        <dbReference type="EC" id="2.7.11.1"/>
    </reaction>
</comment>
<feature type="domain" description="Protein kinase" evidence="19">
    <location>
        <begin position="345"/>
        <end position="622"/>
    </location>
</feature>
<dbReference type="Pfam" id="PF01657">
    <property type="entry name" value="Stress-antifung"/>
    <property type="match status" value="2"/>
</dbReference>
<dbReference type="Gene3D" id="3.30.200.20">
    <property type="entry name" value="Phosphorylase Kinase, domain 1"/>
    <property type="match status" value="1"/>
</dbReference>
<evidence type="ECO:0000256" key="7">
    <source>
        <dbReference type="ARBA" id="ARBA00022737"/>
    </source>
</evidence>
<dbReference type="PROSITE" id="PS51473">
    <property type="entry name" value="GNK2"/>
    <property type="match status" value="2"/>
</dbReference>
<dbReference type="FunFam" id="3.30.430.20:FF:000009">
    <property type="entry name" value="Cysteine-rich receptor-like protein kinase 28"/>
    <property type="match status" value="1"/>
</dbReference>
<sequence length="670" mass="74672">MALLNSVSVSLLLLLTLSVSLSDPLYQHCETTGNYTTNSTYESNLSKLLTFLSTKGSIEGFSKKSIGNTPNQVYGMVLCRGDINTTECRSCLNLAVQEVVQLCPFNKGATIWNYHCVLRHSNQYFLNSANDSDVFYLRSNEHVNEQGPFNKTVIEMMDSVFRWAAYNTSKKFATGEAYFNQKFHKIYGLGQCTPDLSGDQCLQCLRGTCKMMRNMIAGRQLGSILGVRCNVRYSTNPFFNGRPAVLYANSQSPPGTLVPTPAASPSSASLPGNEGSSNHAGMIALFVVLPFIASMVLLSVIYVGFRRRTGRKMVFLPETEDETLLASAESKLFDLSTLREATDHFSDANMLGEGGFGPVYKGALKDGQEIAVKRLSRTSAQGLLEFRNEVVFVAKLQHRNLVKLLGCCLEENEKLLVYEYLSNTSLDKILFDPLRSQVLEWCTRYKIIEGISRGLLYLHEDSRLRIIHRDLKASNVLLDKDMNPKISDFGLAKHFGANETHKNTTKIAGTYGYMAPEYAIRGIFSTKSDVFSYGVLALEIVTGRKNSDFQKSNPTTNLLSHVWRQWNEGNALELVDLILGNRFIKEQVLRCIHIGLLCVQEDPTKRPSMASIANMLSSHSIPLPTSTAPAFFILPDLVLDFVKEEDVIGYTVHAQMISENEVSISEMDPR</sequence>
<dbReference type="InterPro" id="IPR008271">
    <property type="entry name" value="Ser/Thr_kinase_AS"/>
</dbReference>
<evidence type="ECO:0000256" key="8">
    <source>
        <dbReference type="ARBA" id="ARBA00022741"/>
    </source>
</evidence>
<dbReference type="FunFam" id="3.30.200.20:FF:000195">
    <property type="entry name" value="G-type lectin S-receptor-like serine/threonine-protein kinase"/>
    <property type="match status" value="1"/>
</dbReference>
<dbReference type="Proteomes" id="UP001515500">
    <property type="component" value="Chromosome 15"/>
</dbReference>
<evidence type="ECO:0000256" key="17">
    <source>
        <dbReference type="SAM" id="Phobius"/>
    </source>
</evidence>
<dbReference type="Gene3D" id="3.30.430.20">
    <property type="entry name" value="Gnk2 domain, C-X8-C-X2-C motif"/>
    <property type="match status" value="2"/>
</dbReference>
<keyword evidence="7" id="KW-0677">Repeat</keyword>
<dbReference type="RefSeq" id="XP_039140632.1">
    <property type="nucleotide sequence ID" value="XM_039284698.1"/>
</dbReference>
<dbReference type="Gene3D" id="1.10.510.10">
    <property type="entry name" value="Transferase(Phosphotransferase) domain 1"/>
    <property type="match status" value="1"/>
</dbReference>
<dbReference type="FunFam" id="3.30.430.20:FF:000002">
    <property type="entry name" value="Cysteine-rich receptor-like protein kinase 10"/>
    <property type="match status" value="1"/>
</dbReference>
<evidence type="ECO:0000313" key="21">
    <source>
        <dbReference type="Proteomes" id="UP001515500"/>
    </source>
</evidence>
<evidence type="ECO:0000259" key="19">
    <source>
        <dbReference type="PROSITE" id="PS50011"/>
    </source>
</evidence>
<evidence type="ECO:0000256" key="2">
    <source>
        <dbReference type="ARBA" id="ARBA00012513"/>
    </source>
</evidence>
<evidence type="ECO:0000256" key="10">
    <source>
        <dbReference type="ARBA" id="ARBA00022840"/>
    </source>
</evidence>
<dbReference type="GO" id="GO:0005524">
    <property type="term" value="F:ATP binding"/>
    <property type="evidence" value="ECO:0007669"/>
    <property type="project" value="UniProtKB-KW"/>
</dbReference>
<protein>
    <recommendedName>
        <fullName evidence="2">non-specific serine/threonine protein kinase</fullName>
        <ecNumber evidence="2">2.7.11.1</ecNumber>
    </recommendedName>
</protein>
<proteinExistence type="predicted"/>
<keyword evidence="13" id="KW-1015">Disulfide bond</keyword>
<keyword evidence="8" id="KW-0547">Nucleotide-binding</keyword>
<keyword evidence="10" id="KW-0067">ATP-binding</keyword>
<keyword evidence="4" id="KW-0808">Transferase</keyword>
<evidence type="ECO:0000256" key="9">
    <source>
        <dbReference type="ARBA" id="ARBA00022777"/>
    </source>
</evidence>
<comment type="subcellular location">
    <subcellularLocation>
        <location evidence="1">Membrane</location>
        <topology evidence="1">Single-pass membrane protein</topology>
    </subcellularLocation>
</comment>
<evidence type="ECO:0000256" key="5">
    <source>
        <dbReference type="ARBA" id="ARBA00022692"/>
    </source>
</evidence>
<feature type="chain" id="PRO_5044231630" description="non-specific serine/threonine protein kinase" evidence="18">
    <location>
        <begin position="23"/>
        <end position="670"/>
    </location>
</feature>
<reference evidence="22" key="1">
    <citation type="submission" date="2025-08" db="UniProtKB">
        <authorList>
            <consortium name="RefSeq"/>
        </authorList>
    </citation>
    <scope>IDENTIFICATION</scope>
</reference>
<keyword evidence="5 17" id="KW-0812">Transmembrane</keyword>
<dbReference type="EC" id="2.7.11.1" evidence="2"/>
<dbReference type="GO" id="GO:0005886">
    <property type="term" value="C:plasma membrane"/>
    <property type="evidence" value="ECO:0007669"/>
    <property type="project" value="TreeGrafter"/>
</dbReference>
<dbReference type="FunFam" id="1.10.510.10:FF:000129">
    <property type="entry name" value="cysteine-rich receptor-like protein kinase 10"/>
    <property type="match status" value="1"/>
</dbReference>
<evidence type="ECO:0000256" key="16">
    <source>
        <dbReference type="ARBA" id="ARBA00048679"/>
    </source>
</evidence>
<evidence type="ECO:0000256" key="18">
    <source>
        <dbReference type="SAM" id="SignalP"/>
    </source>
</evidence>
<keyword evidence="3" id="KW-0723">Serine/threonine-protein kinase</keyword>
<evidence type="ECO:0000313" key="22">
    <source>
        <dbReference type="RefSeq" id="XP_039140632.1"/>
    </source>
</evidence>
<dbReference type="Pfam" id="PF07714">
    <property type="entry name" value="PK_Tyr_Ser-Thr"/>
    <property type="match status" value="1"/>
</dbReference>
<dbReference type="InterPro" id="IPR000719">
    <property type="entry name" value="Prot_kinase_dom"/>
</dbReference>
<dbReference type="SMART" id="SM00220">
    <property type="entry name" value="S_TKc"/>
    <property type="match status" value="1"/>
</dbReference>
<accession>A0AB40CKN0</accession>
<dbReference type="InterPro" id="IPR002902">
    <property type="entry name" value="GNK2"/>
</dbReference>
<evidence type="ECO:0000256" key="13">
    <source>
        <dbReference type="ARBA" id="ARBA00023157"/>
    </source>
</evidence>
<keyword evidence="14" id="KW-0325">Glycoprotein</keyword>
<evidence type="ECO:0000256" key="11">
    <source>
        <dbReference type="ARBA" id="ARBA00022989"/>
    </source>
</evidence>
<feature type="signal peptide" evidence="18">
    <location>
        <begin position="1"/>
        <end position="22"/>
    </location>
</feature>
<keyword evidence="11 17" id="KW-1133">Transmembrane helix</keyword>
<feature type="domain" description="Gnk2-homologous" evidence="20">
    <location>
        <begin position="23"/>
        <end position="125"/>
    </location>
</feature>
<gene>
    <name evidence="22" type="primary">LOC120277855</name>
</gene>
<dbReference type="GO" id="GO:0004674">
    <property type="term" value="F:protein serine/threonine kinase activity"/>
    <property type="evidence" value="ECO:0007669"/>
    <property type="project" value="UniProtKB-KW"/>
</dbReference>
<dbReference type="PANTHER" id="PTHR27002:SF1040">
    <property type="entry name" value="OS07G0538400 PROTEIN"/>
    <property type="match status" value="1"/>
</dbReference>
<evidence type="ECO:0000256" key="1">
    <source>
        <dbReference type="ARBA" id="ARBA00004167"/>
    </source>
</evidence>
<evidence type="ECO:0000256" key="3">
    <source>
        <dbReference type="ARBA" id="ARBA00022527"/>
    </source>
</evidence>
<evidence type="ECO:0000256" key="6">
    <source>
        <dbReference type="ARBA" id="ARBA00022729"/>
    </source>
</evidence>
<dbReference type="CDD" id="cd14066">
    <property type="entry name" value="STKc_IRAK"/>
    <property type="match status" value="1"/>
</dbReference>
<dbReference type="PROSITE" id="PS50011">
    <property type="entry name" value="PROTEIN_KINASE_DOM"/>
    <property type="match status" value="1"/>
</dbReference>
<dbReference type="InterPro" id="IPR001245">
    <property type="entry name" value="Ser-Thr/Tyr_kinase_cat_dom"/>
</dbReference>
<name>A0AB40CKN0_DIOCR</name>
<evidence type="ECO:0000256" key="4">
    <source>
        <dbReference type="ARBA" id="ARBA00022679"/>
    </source>
</evidence>
<dbReference type="PANTHER" id="PTHR27002">
    <property type="entry name" value="RECEPTOR-LIKE SERINE/THREONINE-PROTEIN KINASE SD1-8"/>
    <property type="match status" value="1"/>
</dbReference>
<keyword evidence="6 18" id="KW-0732">Signal</keyword>
<keyword evidence="21" id="KW-1185">Reference proteome</keyword>
<feature type="transmembrane region" description="Helical" evidence="17">
    <location>
        <begin position="282"/>
        <end position="305"/>
    </location>
</feature>
<comment type="catalytic activity">
    <reaction evidence="15">
        <text>L-threonyl-[protein] + ATP = O-phospho-L-threonyl-[protein] + ADP + H(+)</text>
        <dbReference type="Rhea" id="RHEA:46608"/>
        <dbReference type="Rhea" id="RHEA-COMP:11060"/>
        <dbReference type="Rhea" id="RHEA-COMP:11605"/>
        <dbReference type="ChEBI" id="CHEBI:15378"/>
        <dbReference type="ChEBI" id="CHEBI:30013"/>
        <dbReference type="ChEBI" id="CHEBI:30616"/>
        <dbReference type="ChEBI" id="CHEBI:61977"/>
        <dbReference type="ChEBI" id="CHEBI:456216"/>
        <dbReference type="EC" id="2.7.11.1"/>
    </reaction>
</comment>
<dbReference type="GeneID" id="120277855"/>
<dbReference type="InterPro" id="IPR011009">
    <property type="entry name" value="Kinase-like_dom_sf"/>
</dbReference>
<evidence type="ECO:0000259" key="20">
    <source>
        <dbReference type="PROSITE" id="PS51473"/>
    </source>
</evidence>
<dbReference type="CDD" id="cd23509">
    <property type="entry name" value="Gnk2-like"/>
    <property type="match status" value="2"/>
</dbReference>
<evidence type="ECO:0000256" key="15">
    <source>
        <dbReference type="ARBA" id="ARBA00047899"/>
    </source>
</evidence>
<dbReference type="PROSITE" id="PS00108">
    <property type="entry name" value="PROTEIN_KINASE_ST"/>
    <property type="match status" value="1"/>
</dbReference>